<organism evidence="3 4">
    <name type="scientific">Lolium multiflorum</name>
    <name type="common">Italian ryegrass</name>
    <name type="synonym">Lolium perenne subsp. multiflorum</name>
    <dbReference type="NCBI Taxonomy" id="4521"/>
    <lineage>
        <taxon>Eukaryota</taxon>
        <taxon>Viridiplantae</taxon>
        <taxon>Streptophyta</taxon>
        <taxon>Embryophyta</taxon>
        <taxon>Tracheophyta</taxon>
        <taxon>Spermatophyta</taxon>
        <taxon>Magnoliopsida</taxon>
        <taxon>Liliopsida</taxon>
        <taxon>Poales</taxon>
        <taxon>Poaceae</taxon>
        <taxon>BOP clade</taxon>
        <taxon>Pooideae</taxon>
        <taxon>Poodae</taxon>
        <taxon>Poeae</taxon>
        <taxon>Poeae Chloroplast Group 2 (Poeae type)</taxon>
        <taxon>Loliodinae</taxon>
        <taxon>Loliinae</taxon>
        <taxon>Lolium</taxon>
    </lineage>
</organism>
<evidence type="ECO:0000313" key="4">
    <source>
        <dbReference type="Proteomes" id="UP001231189"/>
    </source>
</evidence>
<sequence>MMEDNEEEEEDDDMYPNYGDTATGHDEDEEAGGGEDEDEEASDEPIDDDLRRAIADAHREAETENEKRKLKGMLDDRKKKLYPNCEDGNTKLGATLELLQWKAEAEASAENVRIPIVKLCAFLNAISQKIIDPASLPRLQKDVVQCLVSFELVFPPSFFNIMTHLLVHLVEEIAILGPVFLHNMFPFERFMGVLKKYVHNRARPEGSISKGYGTEEVIEFCVDFIPDLKSIGVLNRDMRGD</sequence>
<reference evidence="3" key="1">
    <citation type="submission" date="2023-07" db="EMBL/GenBank/DDBJ databases">
        <title>A chromosome-level genome assembly of Lolium multiflorum.</title>
        <authorList>
            <person name="Chen Y."/>
            <person name="Copetti D."/>
            <person name="Kolliker R."/>
            <person name="Studer B."/>
        </authorList>
    </citation>
    <scope>NUCLEOTIDE SEQUENCE</scope>
    <source>
        <strain evidence="3">02402/16</strain>
        <tissue evidence="3">Leaf</tissue>
    </source>
</reference>
<protein>
    <recommendedName>
        <fullName evidence="2">DUF4218 domain-containing protein</fullName>
    </recommendedName>
</protein>
<keyword evidence="4" id="KW-1185">Reference proteome</keyword>
<accession>A0AAD8RXT4</accession>
<name>A0AAD8RXT4_LOLMU</name>
<feature type="region of interest" description="Disordered" evidence="1">
    <location>
        <begin position="1"/>
        <end position="70"/>
    </location>
</feature>
<dbReference type="Pfam" id="PF13960">
    <property type="entry name" value="DUF4218"/>
    <property type="match status" value="1"/>
</dbReference>
<feature type="compositionally biased region" description="Acidic residues" evidence="1">
    <location>
        <begin position="26"/>
        <end position="47"/>
    </location>
</feature>
<evidence type="ECO:0000256" key="1">
    <source>
        <dbReference type="SAM" id="MobiDB-lite"/>
    </source>
</evidence>
<dbReference type="PANTHER" id="PTHR48258:SF9">
    <property type="entry name" value="OS01G0348150 PROTEIN"/>
    <property type="match status" value="1"/>
</dbReference>
<dbReference type="EMBL" id="JAUUTY010000004">
    <property type="protein sequence ID" value="KAK1641999.1"/>
    <property type="molecule type" value="Genomic_DNA"/>
</dbReference>
<feature type="compositionally biased region" description="Basic and acidic residues" evidence="1">
    <location>
        <begin position="48"/>
        <end position="70"/>
    </location>
</feature>
<feature type="compositionally biased region" description="Acidic residues" evidence="1">
    <location>
        <begin position="1"/>
        <end position="14"/>
    </location>
</feature>
<dbReference type="AlphaFoldDB" id="A0AAD8RXT4"/>
<dbReference type="PANTHER" id="PTHR48258">
    <property type="entry name" value="DUF4218 DOMAIN-CONTAINING PROTEIN-RELATED"/>
    <property type="match status" value="1"/>
</dbReference>
<dbReference type="InterPro" id="IPR025452">
    <property type="entry name" value="DUF4218"/>
</dbReference>
<comment type="caution">
    <text evidence="3">The sequence shown here is derived from an EMBL/GenBank/DDBJ whole genome shotgun (WGS) entry which is preliminary data.</text>
</comment>
<evidence type="ECO:0000259" key="2">
    <source>
        <dbReference type="Pfam" id="PF13960"/>
    </source>
</evidence>
<evidence type="ECO:0000313" key="3">
    <source>
        <dbReference type="EMBL" id="KAK1641999.1"/>
    </source>
</evidence>
<dbReference type="Proteomes" id="UP001231189">
    <property type="component" value="Unassembled WGS sequence"/>
</dbReference>
<gene>
    <name evidence="3" type="ORF">QYE76_059804</name>
</gene>
<feature type="domain" description="DUF4218" evidence="2">
    <location>
        <begin position="127"/>
        <end position="230"/>
    </location>
</feature>
<proteinExistence type="predicted"/>